<dbReference type="InterPro" id="IPR011042">
    <property type="entry name" value="6-blade_b-propeller_TolB-like"/>
</dbReference>
<protein>
    <submittedName>
        <fullName evidence="1">Gluconolactonase</fullName>
    </submittedName>
</protein>
<dbReference type="AlphaFoldDB" id="A0A0D6Q758"/>
<dbReference type="PROSITE" id="PS51318">
    <property type="entry name" value="TAT"/>
    <property type="match status" value="1"/>
</dbReference>
<dbReference type="Proteomes" id="UP000032683">
    <property type="component" value="Unassembled WGS sequence"/>
</dbReference>
<proteinExistence type="predicted"/>
<accession>A0A0D6Q758</accession>
<gene>
    <name evidence="1" type="ORF">Gxy13693_018_008</name>
</gene>
<sequence>MTHITDACGHGLSRRATLWGLTGGLALAGLESRMPRAAAASRHAAAIQATVIASSPHYLCNAVAATRDGTLFLGAPRWDLMADTPSVFRVASDGALHPFPGGSWNAWKPGDDPRNAFLMVNGLHIFSDDTLWIVDQGIDPTKGASVPDGQKLVQLDPRDGRVMQVLRWGEDILPPGSAMNDLRIAGDLLFVTDSGLGGIIIHNMRSGETVRRLSEHPLLRATAAKPLRGRDGHILQDRTGKRPLVHSDMLEITADRKWFYFSTPSGPLRRIPTDILLDSSLTDDQRAGRIETVIDIPTIMGTAIDTLGNFYFADTEHGRIMVLTPEKKQLTLLEDDRLVDGDALFITTDRHMLVPVAQTERLPANNAGVNAVRLPFITLGFALPDTLEGHRLGGVVSSL</sequence>
<name>A0A0D6Q758_KOMXY</name>
<dbReference type="RefSeq" id="WP_048855885.1">
    <property type="nucleotide sequence ID" value="NZ_BANJ01000018.1"/>
</dbReference>
<comment type="caution">
    <text evidence="1">The sequence shown here is derived from an EMBL/GenBank/DDBJ whole genome shotgun (WGS) entry which is preliminary data.</text>
</comment>
<evidence type="ECO:0000313" key="2">
    <source>
        <dbReference type="Proteomes" id="UP000032683"/>
    </source>
</evidence>
<reference evidence="1 2" key="1">
    <citation type="submission" date="2012-11" db="EMBL/GenBank/DDBJ databases">
        <title>Whole genome sequence of Gluconacetobacter xylinus NBRC 13693.</title>
        <authorList>
            <person name="Azuma Y."/>
            <person name="Higashiura N."/>
            <person name="Hirakawa H."/>
            <person name="Matsushita K."/>
        </authorList>
    </citation>
    <scope>NUCLEOTIDE SEQUENCE [LARGE SCALE GENOMIC DNA]</scope>
    <source>
        <strain evidence="1 2">NBRC 13693</strain>
    </source>
</reference>
<organism evidence="1 2">
    <name type="scientific">Komagataeibacter xylinus NBRC 13693</name>
    <dbReference type="NCBI Taxonomy" id="1234668"/>
    <lineage>
        <taxon>Bacteria</taxon>
        <taxon>Pseudomonadati</taxon>
        <taxon>Pseudomonadota</taxon>
        <taxon>Alphaproteobacteria</taxon>
        <taxon>Acetobacterales</taxon>
        <taxon>Acetobacteraceae</taxon>
        <taxon>Komagataeibacter</taxon>
    </lineage>
</organism>
<dbReference type="Gene3D" id="2.120.10.30">
    <property type="entry name" value="TolB, C-terminal domain"/>
    <property type="match status" value="1"/>
</dbReference>
<dbReference type="SUPFAM" id="SSF63829">
    <property type="entry name" value="Calcium-dependent phosphotriesterase"/>
    <property type="match status" value="1"/>
</dbReference>
<dbReference type="EMBL" id="BANJ01000018">
    <property type="protein sequence ID" value="GAN99183.1"/>
    <property type="molecule type" value="Genomic_DNA"/>
</dbReference>
<evidence type="ECO:0000313" key="1">
    <source>
        <dbReference type="EMBL" id="GAN99183.1"/>
    </source>
</evidence>
<dbReference type="InterPro" id="IPR006311">
    <property type="entry name" value="TAT_signal"/>
</dbReference>